<accession>A0A385SQZ5</accession>
<gene>
    <name evidence="1" type="ORF">D4L85_21470</name>
</gene>
<sequence>MKMKAILSGITFFVIIFLAGCTREQPKDVGTTIRIDNIVDLTHTLTSDFPFIPVKKLTYPFALIPMATLKDNGVEANSWKIHEHLGTHTDAPNHFIANQKSLDQLELKDLIVPVVVIDIEEKASKNSDAVLTVEDIMTFEKAFGKIPDHACVMMYSGWEKHLRDSLFVGLDSQQVKHYPGFSNDAIKFLVEERNIAGIGVDVLSFDPGIDENYTGHKTLFEAGKWGVECVANLDKIPKTGATVIVAAPKVGKATGGFSRIIAVW</sequence>
<dbReference type="Pfam" id="PF04199">
    <property type="entry name" value="Cyclase"/>
    <property type="match status" value="1"/>
</dbReference>
<dbReference type="Gene3D" id="3.50.30.50">
    <property type="entry name" value="Putative cyclase"/>
    <property type="match status" value="1"/>
</dbReference>
<dbReference type="GO" id="GO:0019441">
    <property type="term" value="P:L-tryptophan catabolic process to kynurenine"/>
    <property type="evidence" value="ECO:0007669"/>
    <property type="project" value="InterPro"/>
</dbReference>
<dbReference type="AlphaFoldDB" id="A0A385SQZ5"/>
<keyword evidence="2" id="KW-1185">Reference proteome</keyword>
<organism evidence="1 2">
    <name type="scientific">Chryseolinea soli</name>
    <dbReference type="NCBI Taxonomy" id="2321403"/>
    <lineage>
        <taxon>Bacteria</taxon>
        <taxon>Pseudomonadati</taxon>
        <taxon>Bacteroidota</taxon>
        <taxon>Cytophagia</taxon>
        <taxon>Cytophagales</taxon>
        <taxon>Fulvivirgaceae</taxon>
        <taxon>Chryseolinea</taxon>
    </lineage>
</organism>
<dbReference type="KEGG" id="chk:D4L85_21470"/>
<name>A0A385SQZ5_9BACT</name>
<dbReference type="PROSITE" id="PS51257">
    <property type="entry name" value="PROKAR_LIPOPROTEIN"/>
    <property type="match status" value="1"/>
</dbReference>
<protein>
    <submittedName>
        <fullName evidence="1">Cyclase family protein</fullName>
    </submittedName>
</protein>
<dbReference type="InterPro" id="IPR037175">
    <property type="entry name" value="KFase_sf"/>
</dbReference>
<dbReference type="PANTHER" id="PTHR31118:SF12">
    <property type="entry name" value="CYCLASE-LIKE PROTEIN 2"/>
    <property type="match status" value="1"/>
</dbReference>
<dbReference type="Proteomes" id="UP000266183">
    <property type="component" value="Chromosome"/>
</dbReference>
<reference evidence="2" key="1">
    <citation type="submission" date="2018-09" db="EMBL/GenBank/DDBJ databases">
        <title>Chryseolinea sp. KIS68-18 isolated from soil.</title>
        <authorList>
            <person name="Weon H.-Y."/>
            <person name="Kwon S.-W."/>
            <person name="Lee S.A."/>
        </authorList>
    </citation>
    <scope>NUCLEOTIDE SEQUENCE [LARGE SCALE GENOMIC DNA]</scope>
    <source>
        <strain evidence="2">KIS68-18</strain>
    </source>
</reference>
<dbReference type="EMBL" id="CP032382">
    <property type="protein sequence ID" value="AYB32986.1"/>
    <property type="molecule type" value="Genomic_DNA"/>
</dbReference>
<dbReference type="SUPFAM" id="SSF102198">
    <property type="entry name" value="Putative cyclase"/>
    <property type="match status" value="1"/>
</dbReference>
<dbReference type="GO" id="GO:0004061">
    <property type="term" value="F:arylformamidase activity"/>
    <property type="evidence" value="ECO:0007669"/>
    <property type="project" value="InterPro"/>
</dbReference>
<evidence type="ECO:0000313" key="2">
    <source>
        <dbReference type="Proteomes" id="UP000266183"/>
    </source>
</evidence>
<dbReference type="PANTHER" id="PTHR31118">
    <property type="entry name" value="CYCLASE-LIKE PROTEIN 2"/>
    <property type="match status" value="1"/>
</dbReference>
<proteinExistence type="predicted"/>
<dbReference type="InterPro" id="IPR007325">
    <property type="entry name" value="KFase/CYL"/>
</dbReference>
<evidence type="ECO:0000313" key="1">
    <source>
        <dbReference type="EMBL" id="AYB32986.1"/>
    </source>
</evidence>